<dbReference type="EMBL" id="SZWE01000001">
    <property type="protein sequence ID" value="MRU16139.1"/>
    <property type="molecule type" value="Genomic_DNA"/>
</dbReference>
<dbReference type="Pfam" id="PF03473">
    <property type="entry name" value="MOSC"/>
    <property type="match status" value="1"/>
</dbReference>
<dbReference type="GO" id="GO:0030151">
    <property type="term" value="F:molybdenum ion binding"/>
    <property type="evidence" value="ECO:0007669"/>
    <property type="project" value="InterPro"/>
</dbReference>
<dbReference type="AlphaFoldDB" id="A0A844CVQ7"/>
<dbReference type="SUPFAM" id="SSF50800">
    <property type="entry name" value="PK beta-barrel domain-like"/>
    <property type="match status" value="1"/>
</dbReference>
<evidence type="ECO:0000259" key="1">
    <source>
        <dbReference type="PROSITE" id="PS51340"/>
    </source>
</evidence>
<proteinExistence type="predicted"/>
<dbReference type="PANTHER" id="PTHR36930">
    <property type="entry name" value="METAL-SULFUR CLUSTER BIOSYNTHESIS PROTEINS YUAD-RELATED"/>
    <property type="match status" value="1"/>
</dbReference>
<dbReference type="OrthoDB" id="9808413at2"/>
<dbReference type="GO" id="GO:0003824">
    <property type="term" value="F:catalytic activity"/>
    <property type="evidence" value="ECO:0007669"/>
    <property type="project" value="InterPro"/>
</dbReference>
<dbReference type="RefSeq" id="WP_154152003.1">
    <property type="nucleotide sequence ID" value="NZ_SZWE01000001.1"/>
</dbReference>
<dbReference type="InterPro" id="IPR011037">
    <property type="entry name" value="Pyrv_Knase-like_insert_dom_sf"/>
</dbReference>
<dbReference type="Proteomes" id="UP000564704">
    <property type="component" value="Unassembled WGS sequence"/>
</dbReference>
<dbReference type="InterPro" id="IPR005302">
    <property type="entry name" value="MoCF_Sase_C"/>
</dbReference>
<reference evidence="2 3" key="1">
    <citation type="submission" date="2019-05" db="EMBL/GenBank/DDBJ databases">
        <title>Roseovarius bejariae sp. nov., a moderately halophylic bacterium isolated from a saline soil in Rambla Salada (Murcia).</title>
        <authorList>
            <person name="Castro D.J."/>
            <person name="Gomez-Altuve A."/>
            <person name="Reina J.C."/>
            <person name="Rodriguez M."/>
            <person name="Sampedro I."/>
            <person name="Llamas I."/>
            <person name="Martinez-Checa F."/>
        </authorList>
    </citation>
    <scope>NUCLEOTIDE SEQUENCE [LARGE SCALE GENOMIC DNA]</scope>
    <source>
        <strain evidence="2 3">A21</strain>
    </source>
</reference>
<organism evidence="2 3">
    <name type="scientific">Roseovarius bejariae</name>
    <dbReference type="NCBI Taxonomy" id="2576383"/>
    <lineage>
        <taxon>Bacteria</taxon>
        <taxon>Pseudomonadati</taxon>
        <taxon>Pseudomonadota</taxon>
        <taxon>Alphaproteobacteria</taxon>
        <taxon>Rhodobacterales</taxon>
        <taxon>Roseobacteraceae</taxon>
        <taxon>Roseovarius</taxon>
    </lineage>
</organism>
<accession>A0A844CVQ7</accession>
<feature type="domain" description="MOSC" evidence="1">
    <location>
        <begin position="24"/>
        <end position="183"/>
    </location>
</feature>
<dbReference type="InterPro" id="IPR052716">
    <property type="entry name" value="MOSC_domain"/>
</dbReference>
<dbReference type="GO" id="GO:0030170">
    <property type="term" value="F:pyridoxal phosphate binding"/>
    <property type="evidence" value="ECO:0007669"/>
    <property type="project" value="InterPro"/>
</dbReference>
<protein>
    <submittedName>
        <fullName evidence="2">MOSC domain-containing protein</fullName>
    </submittedName>
</protein>
<evidence type="ECO:0000313" key="3">
    <source>
        <dbReference type="Proteomes" id="UP000564704"/>
    </source>
</evidence>
<name>A0A844CVQ7_9RHOB</name>
<dbReference type="PANTHER" id="PTHR36930:SF1">
    <property type="entry name" value="MOSC DOMAIN-CONTAINING PROTEIN"/>
    <property type="match status" value="1"/>
</dbReference>
<keyword evidence="3" id="KW-1185">Reference proteome</keyword>
<dbReference type="Gene3D" id="2.40.33.20">
    <property type="entry name" value="PK beta-barrel domain-like"/>
    <property type="match status" value="1"/>
</dbReference>
<comment type="caution">
    <text evidence="2">The sequence shown here is derived from an EMBL/GenBank/DDBJ whole genome shotgun (WGS) entry which is preliminary data.</text>
</comment>
<dbReference type="PROSITE" id="PS51340">
    <property type="entry name" value="MOSC"/>
    <property type="match status" value="1"/>
</dbReference>
<evidence type="ECO:0000313" key="2">
    <source>
        <dbReference type="EMBL" id="MRU16139.1"/>
    </source>
</evidence>
<sequence length="199" mass="21740">MPALIPTGFTARITWLGRVENRDSTLRASPLQDVMATYAGVEGEDHAGLTRPSCSRVVAQYPKGTDIRNVRQFSVLSSEELDAIAQEMGVDRVEPAWVGASLVLEGIPDFTHVPPASRLQTESGTTLVVDMENRPCHLPAKVIEEDVPGFGKAFKAAAQGRRGVTAWVEREGPLRVGDVMRLHVPDQPVWPHLEAARRA</sequence>
<gene>
    <name evidence="2" type="ORF">FDP25_11925</name>
</gene>